<dbReference type="EC" id="4.2.2.5" evidence="8"/>
<evidence type="ECO:0000256" key="3">
    <source>
        <dbReference type="ARBA" id="ARBA00023239"/>
    </source>
</evidence>
<evidence type="ECO:0000259" key="7">
    <source>
        <dbReference type="Pfam" id="PF08124"/>
    </source>
</evidence>
<dbReference type="Gene3D" id="1.50.10.100">
    <property type="entry name" value="Chondroitin AC/alginate lyase"/>
    <property type="match status" value="1"/>
</dbReference>
<dbReference type="Pfam" id="PF08124">
    <property type="entry name" value="Lyase_8_N"/>
    <property type="match status" value="1"/>
</dbReference>
<gene>
    <name evidence="8" type="ORF">HNP84_003503</name>
</gene>
<dbReference type="EMBL" id="JACHGN010000006">
    <property type="protein sequence ID" value="MBB5133777.1"/>
    <property type="molecule type" value="Genomic_DNA"/>
</dbReference>
<feature type="active site" evidence="4">
    <location>
        <position position="242"/>
    </location>
</feature>
<evidence type="ECO:0000259" key="6">
    <source>
        <dbReference type="Pfam" id="PF02884"/>
    </source>
</evidence>
<feature type="domain" description="Polysaccharide lyase 8 N-terminal alpha-helical" evidence="7">
    <location>
        <begin position="70"/>
        <end position="261"/>
    </location>
</feature>
<dbReference type="AlphaFoldDB" id="A0A840P994"/>
<organism evidence="8 9">
    <name type="scientific">Thermocatellispora tengchongensis</name>
    <dbReference type="NCBI Taxonomy" id="1073253"/>
    <lineage>
        <taxon>Bacteria</taxon>
        <taxon>Bacillati</taxon>
        <taxon>Actinomycetota</taxon>
        <taxon>Actinomycetes</taxon>
        <taxon>Streptosporangiales</taxon>
        <taxon>Streptosporangiaceae</taxon>
        <taxon>Thermocatellispora</taxon>
    </lineage>
</organism>
<dbReference type="SUPFAM" id="SSF74650">
    <property type="entry name" value="Galactose mutarotase-like"/>
    <property type="match status" value="1"/>
</dbReference>
<feature type="domain" description="Polysaccharide lyase family 8 C-terminal" evidence="6">
    <location>
        <begin position="530"/>
        <end position="579"/>
    </location>
</feature>
<dbReference type="InterPro" id="IPR014718">
    <property type="entry name" value="GH-type_carb-bd"/>
</dbReference>
<keyword evidence="9" id="KW-1185">Reference proteome</keyword>
<evidence type="ECO:0000256" key="1">
    <source>
        <dbReference type="ARBA" id="ARBA00006699"/>
    </source>
</evidence>
<feature type="active site" evidence="4">
    <location>
        <position position="188"/>
    </location>
</feature>
<dbReference type="InterPro" id="IPR008929">
    <property type="entry name" value="Chondroitin_lyas"/>
</dbReference>
<feature type="domain" description="Polysaccharide lyase family 8 central" evidence="5">
    <location>
        <begin position="288"/>
        <end position="518"/>
    </location>
</feature>
<keyword evidence="2" id="KW-0732">Signal</keyword>
<proteinExistence type="inferred from homology"/>
<dbReference type="Gene3D" id="2.60.220.10">
    <property type="entry name" value="Polysaccharide lyase family 8-like, C-terminal"/>
    <property type="match status" value="1"/>
</dbReference>
<dbReference type="Pfam" id="PF02884">
    <property type="entry name" value="Lyase_8_C"/>
    <property type="match status" value="1"/>
</dbReference>
<dbReference type="InterPro" id="IPR003159">
    <property type="entry name" value="Lyase_8_central_dom"/>
</dbReference>
<dbReference type="Proteomes" id="UP000578449">
    <property type="component" value="Unassembled WGS sequence"/>
</dbReference>
<evidence type="ECO:0000313" key="9">
    <source>
        <dbReference type="Proteomes" id="UP000578449"/>
    </source>
</evidence>
<dbReference type="InterPro" id="IPR004103">
    <property type="entry name" value="Lyase_8_C"/>
</dbReference>
<dbReference type="GO" id="GO:0005975">
    <property type="term" value="P:carbohydrate metabolic process"/>
    <property type="evidence" value="ECO:0007669"/>
    <property type="project" value="InterPro"/>
</dbReference>
<feature type="active site" evidence="4">
    <location>
        <position position="179"/>
    </location>
</feature>
<dbReference type="PANTHER" id="PTHR38481:SF1">
    <property type="entry name" value="HYALURONATE LYASE"/>
    <property type="match status" value="1"/>
</dbReference>
<dbReference type="InterPro" id="IPR011013">
    <property type="entry name" value="Gal_mutarotase_sf_dom"/>
</dbReference>
<dbReference type="InterPro" id="IPR012970">
    <property type="entry name" value="Lyase_8_alpha_N"/>
</dbReference>
<evidence type="ECO:0000259" key="5">
    <source>
        <dbReference type="Pfam" id="PF02278"/>
    </source>
</evidence>
<comment type="similarity">
    <text evidence="1">Belongs to the polysaccharide lyase 8 family.</text>
</comment>
<dbReference type="InterPro" id="IPR038970">
    <property type="entry name" value="Lyase_8"/>
</dbReference>
<name>A0A840P994_9ACTN</name>
<evidence type="ECO:0000256" key="2">
    <source>
        <dbReference type="ARBA" id="ARBA00022729"/>
    </source>
</evidence>
<keyword evidence="3 8" id="KW-0456">Lyase</keyword>
<evidence type="ECO:0000256" key="4">
    <source>
        <dbReference type="PIRSR" id="PIRSR638970-1"/>
    </source>
</evidence>
<dbReference type="SUPFAM" id="SSF49863">
    <property type="entry name" value="Hyaluronate lyase-like, C-terminal domain"/>
    <property type="match status" value="1"/>
</dbReference>
<comment type="caution">
    <text evidence="8">The sequence shown here is derived from an EMBL/GenBank/DDBJ whole genome shotgun (WGS) entry which is preliminary data.</text>
</comment>
<evidence type="ECO:0000313" key="8">
    <source>
        <dbReference type="EMBL" id="MBB5133777.1"/>
    </source>
</evidence>
<dbReference type="PANTHER" id="PTHR38481">
    <property type="entry name" value="HYALURONATE LYASE"/>
    <property type="match status" value="1"/>
</dbReference>
<sequence length="626" mass="67529">MSEAAAVIRARLLAALRQEEPGTPVTPPAGDGTWPDIDYTDRSVATWAPFEHVTRLAHLARDRPGQAMRALDAWLRLDPVCPNWWYNQLGVPRRLGDAALLLHPRLTAAQRERVGELLGRATWDRMTGQNLLWTAQVAIRRSLLAEDLAGLAEAFRRAAGLLVTTCEEGIQPDYSFHQHGAQLYSGGYGHTFAMETAALAALCAGTPLAFSGEALAVLSDFLLDGQRWMVHAGRYDITCMGRESSREGNAAHAARLASAARALADAGAPRADELRAFVEGGHPPTGTRAFWRSDYLAVHRPAWSAAVKVSSSRTVLSEAGNGEGLAGWHLCDGVCHLWRTGEEYHELWPVQDWRHLPGATVAYRGGPLPLSDFGDHTGGSEFAGVLSDGRYGMAAMHLRRDGVEARKAWFFFMEEFVALGTGITGTDAGTPLHTTIDQTALHGEVRHTAQAIHHNGVGYRFPEPAPVTIRAGLRSGSWAGINRSQSGRQVSARVLEMWIDHGPRPDGATYAYLTIPGIPPERIDEPRPVTVLANTPRAQAVRHGGADVTQIVFHRPGTLGLPGGDAVTVDRPILLQFSGASDIAAACPMARGGGLVIDARRGGKRREVRLDLPDGPGAGATVHARW</sequence>
<dbReference type="GO" id="GO:0030246">
    <property type="term" value="F:carbohydrate binding"/>
    <property type="evidence" value="ECO:0007669"/>
    <property type="project" value="InterPro"/>
</dbReference>
<accession>A0A840P994</accession>
<dbReference type="Gene3D" id="2.70.98.10">
    <property type="match status" value="1"/>
</dbReference>
<dbReference type="Pfam" id="PF02278">
    <property type="entry name" value="Lyase_8"/>
    <property type="match status" value="1"/>
</dbReference>
<dbReference type="SUPFAM" id="SSF48230">
    <property type="entry name" value="Chondroitin AC/alginate lyase"/>
    <property type="match status" value="1"/>
</dbReference>
<reference evidence="8 9" key="1">
    <citation type="submission" date="2020-08" db="EMBL/GenBank/DDBJ databases">
        <title>Genomic Encyclopedia of Type Strains, Phase IV (KMG-IV): sequencing the most valuable type-strain genomes for metagenomic binning, comparative biology and taxonomic classification.</title>
        <authorList>
            <person name="Goeker M."/>
        </authorList>
    </citation>
    <scope>NUCLEOTIDE SEQUENCE [LARGE SCALE GENOMIC DNA]</scope>
    <source>
        <strain evidence="8 9">DSM 45615</strain>
    </source>
</reference>
<dbReference type="GO" id="GO:0030341">
    <property type="term" value="F:chondroitin AC lyase activity"/>
    <property type="evidence" value="ECO:0007669"/>
    <property type="project" value="UniProtKB-EC"/>
</dbReference>
<protein>
    <submittedName>
        <fullName evidence="8">Chondroitin AC lyase</fullName>
        <ecNumber evidence="8">4.2.2.5</ecNumber>
    </submittedName>
</protein>
<dbReference type="RefSeq" id="WP_185050701.1">
    <property type="nucleotide sequence ID" value="NZ_BAABIX010000001.1"/>
</dbReference>
<dbReference type="GO" id="GO:0005576">
    <property type="term" value="C:extracellular region"/>
    <property type="evidence" value="ECO:0007669"/>
    <property type="project" value="InterPro"/>
</dbReference>
<dbReference type="InterPro" id="IPR011071">
    <property type="entry name" value="Lyase_8-like_C"/>
</dbReference>